<keyword evidence="18" id="KW-1185">Reference proteome</keyword>
<sequence>MQHVLGTPTRYTHLLSARARGRPCQHRCLDAWSSEGFLSLPRPWPVPSKVYAQVSTIFFWRVYRSGFLALATQTVVFPVSHFWRPVSIAMMLLVPLLATAAAARVMDSVPDVPRGWAFVRAAQPHDAVSLHVAMRQQYATELEQKVLGVSTPGHADYGKHLSLHELRSYTAPSDETNATVSSWISAYGIKPTVNNNWITFTTSVATANRLLDTKFDWYQHEAGGSPKLRTFSYSVPDELADHVDMIQPTTRFGQLESQRSTIFKMERLGNSFPATVQSLVDANTDSVAALCGPGVTPKCLKTLYNVNYTASPENNSVAFSSYLEQYARYDDLQAFQAKYVPEAQGQNFTVVMLNGGENDQTSDEDSGEANLDVQFLNGISHPIPITEYSTGGLGPLVPTDDQPDQPGSNEPYLEFLQYILAQPDEWLPQTLSTSYGEEEQSVPQDLALTVCNMFMQLGARGVSVIFSSGDSGPGDSCVSNKKNATAFEPTFPAGCPWVTAVGSTRSTGPERAAGFSSGGFSNLHARPGWQASYVQTYLNTIGSTYAPYYNASGRGIPDVAAQGVNFAVFDQGYAASLSGTSASAPTFAGMIALLNAARRTKGQPTLGFLNPWIYANAPAFTDVASGASVGCTGNLDFAAVGGARWNATPGWDPVTGLGTPLFDRLLAVAAPGVPNA</sequence>
<dbReference type="GO" id="GO:0008240">
    <property type="term" value="F:tripeptidyl-peptidase activity"/>
    <property type="evidence" value="ECO:0007669"/>
    <property type="project" value="UniProtKB-EC"/>
</dbReference>
<comment type="catalytic activity">
    <reaction evidence="1">
        <text>Release of an N-terminal tripeptide from a polypeptide.</text>
        <dbReference type="EC" id="3.4.14.10"/>
    </reaction>
</comment>
<feature type="active site" description="Charge relay system" evidence="15">
    <location>
        <position position="368"/>
    </location>
</feature>
<gene>
    <name evidence="17" type="ORF">P8C59_005946</name>
</gene>
<evidence type="ECO:0000256" key="4">
    <source>
        <dbReference type="ARBA" id="ARBA00012462"/>
    </source>
</evidence>
<keyword evidence="8" id="KW-0732">Signal</keyword>
<feature type="binding site" evidence="15">
    <location>
        <position position="652"/>
    </location>
    <ligand>
        <name>Ca(2+)</name>
        <dbReference type="ChEBI" id="CHEBI:29108"/>
    </ligand>
</feature>
<dbReference type="FunFam" id="3.40.50.200:FF:000015">
    <property type="entry name" value="Tripeptidyl peptidase A"/>
    <property type="match status" value="1"/>
</dbReference>
<evidence type="ECO:0000256" key="12">
    <source>
        <dbReference type="ARBA" id="ARBA00023026"/>
    </source>
</evidence>
<keyword evidence="10 15" id="KW-0720">Serine protease</keyword>
<evidence type="ECO:0000256" key="3">
    <source>
        <dbReference type="ARBA" id="ARBA00004239"/>
    </source>
</evidence>
<evidence type="ECO:0000256" key="13">
    <source>
        <dbReference type="ARBA" id="ARBA00023145"/>
    </source>
</evidence>
<dbReference type="EC" id="3.4.14.10" evidence="4"/>
<dbReference type="InterPro" id="IPR000209">
    <property type="entry name" value="Peptidase_S8/S53_dom"/>
</dbReference>
<feature type="domain" description="Peptidase S53" evidence="16">
    <location>
        <begin position="294"/>
        <end position="672"/>
    </location>
</feature>
<dbReference type="GO" id="GO:0005576">
    <property type="term" value="C:extracellular region"/>
    <property type="evidence" value="ECO:0007669"/>
    <property type="project" value="UniProtKB-SubCell"/>
</dbReference>
<dbReference type="AlphaFoldDB" id="A0AAD9I5Q3"/>
<evidence type="ECO:0000256" key="15">
    <source>
        <dbReference type="PROSITE-ProRule" id="PRU01032"/>
    </source>
</evidence>
<dbReference type="CDD" id="cd11377">
    <property type="entry name" value="Pro-peptidase_S53"/>
    <property type="match status" value="1"/>
</dbReference>
<dbReference type="GO" id="GO:0004252">
    <property type="term" value="F:serine-type endopeptidase activity"/>
    <property type="evidence" value="ECO:0007669"/>
    <property type="project" value="UniProtKB-UniRule"/>
</dbReference>
<keyword evidence="12" id="KW-0843">Virulence</keyword>
<name>A0AAD9I5Q3_9PEZI</name>
<evidence type="ECO:0000256" key="14">
    <source>
        <dbReference type="ARBA" id="ARBA00023180"/>
    </source>
</evidence>
<feature type="binding site" evidence="15">
    <location>
        <position position="622"/>
    </location>
    <ligand>
        <name>Ca(2+)</name>
        <dbReference type="ChEBI" id="CHEBI:29108"/>
    </ligand>
</feature>
<dbReference type="InterPro" id="IPR036852">
    <property type="entry name" value="Peptidase_S8/S53_dom_sf"/>
</dbReference>
<dbReference type="Gene3D" id="3.40.50.200">
    <property type="entry name" value="Peptidase S8/S53 domain"/>
    <property type="match status" value="1"/>
</dbReference>
<dbReference type="InterPro" id="IPR015366">
    <property type="entry name" value="S53_propep"/>
</dbReference>
<evidence type="ECO:0000256" key="11">
    <source>
        <dbReference type="ARBA" id="ARBA00022837"/>
    </source>
</evidence>
<dbReference type="SUPFAM" id="SSF54897">
    <property type="entry name" value="Protease propeptides/inhibitors"/>
    <property type="match status" value="1"/>
</dbReference>
<dbReference type="InterPro" id="IPR023828">
    <property type="entry name" value="Peptidase_S8_Ser-AS"/>
</dbReference>
<dbReference type="PANTHER" id="PTHR14218">
    <property type="entry name" value="PROTEASE S8 TRIPEPTIDYL PEPTIDASE I CLN2"/>
    <property type="match status" value="1"/>
</dbReference>
<dbReference type="Proteomes" id="UP001217918">
    <property type="component" value="Unassembled WGS sequence"/>
</dbReference>
<dbReference type="SMART" id="SM00944">
    <property type="entry name" value="Pro-kuma_activ"/>
    <property type="match status" value="1"/>
</dbReference>
<dbReference type="GO" id="GO:0006508">
    <property type="term" value="P:proteolysis"/>
    <property type="evidence" value="ECO:0007669"/>
    <property type="project" value="UniProtKB-KW"/>
</dbReference>
<feature type="binding site" evidence="15">
    <location>
        <position position="650"/>
    </location>
    <ligand>
        <name>Ca(2+)</name>
        <dbReference type="ChEBI" id="CHEBI:29108"/>
    </ligand>
</feature>
<evidence type="ECO:0000313" key="17">
    <source>
        <dbReference type="EMBL" id="KAK2071531.1"/>
    </source>
</evidence>
<dbReference type="SUPFAM" id="SSF52743">
    <property type="entry name" value="Subtilisin-like"/>
    <property type="match status" value="1"/>
</dbReference>
<dbReference type="InterPro" id="IPR050819">
    <property type="entry name" value="Tripeptidyl-peptidase_I"/>
</dbReference>
<dbReference type="Pfam" id="PF00082">
    <property type="entry name" value="Peptidase_S8"/>
    <property type="match status" value="1"/>
</dbReference>
<comment type="function">
    <text evidence="2">Secreted tripeptidyl-peptidase which degrades proteins at acidic pHs and is involved in virulence.</text>
</comment>
<comment type="subcellular location">
    <subcellularLocation>
        <location evidence="3">Secreted</location>
        <location evidence="3">Extracellular space</location>
    </subcellularLocation>
</comment>
<keyword evidence="6 15" id="KW-0645">Protease</keyword>
<dbReference type="CDD" id="cd04056">
    <property type="entry name" value="Peptidases_S53"/>
    <property type="match status" value="1"/>
</dbReference>
<evidence type="ECO:0000256" key="9">
    <source>
        <dbReference type="ARBA" id="ARBA00022801"/>
    </source>
</evidence>
<dbReference type="GO" id="GO:0046872">
    <property type="term" value="F:metal ion binding"/>
    <property type="evidence" value="ECO:0007669"/>
    <property type="project" value="UniProtKB-UniRule"/>
</dbReference>
<comment type="cofactor">
    <cofactor evidence="15">
        <name>Ca(2+)</name>
        <dbReference type="ChEBI" id="CHEBI:29108"/>
    </cofactor>
    <text evidence="15">Binds 1 Ca(2+) ion per subunit.</text>
</comment>
<dbReference type="Pfam" id="PF09286">
    <property type="entry name" value="Pro-kuma_activ"/>
    <property type="match status" value="1"/>
</dbReference>
<dbReference type="PROSITE" id="PS51695">
    <property type="entry name" value="SEDOLISIN"/>
    <property type="match status" value="1"/>
</dbReference>
<comment type="caution">
    <text evidence="17">The sequence shown here is derived from an EMBL/GenBank/DDBJ whole genome shotgun (WGS) entry which is preliminary data.</text>
</comment>
<keyword evidence="11 15" id="KW-0106">Calcium</keyword>
<evidence type="ECO:0000313" key="18">
    <source>
        <dbReference type="Proteomes" id="UP001217918"/>
    </source>
</evidence>
<evidence type="ECO:0000256" key="7">
    <source>
        <dbReference type="ARBA" id="ARBA00022723"/>
    </source>
</evidence>
<dbReference type="PROSITE" id="PS00138">
    <property type="entry name" value="SUBTILASE_SER"/>
    <property type="match status" value="1"/>
</dbReference>
<keyword evidence="9 15" id="KW-0378">Hydrolase</keyword>
<evidence type="ECO:0000256" key="8">
    <source>
        <dbReference type="ARBA" id="ARBA00022729"/>
    </source>
</evidence>
<organism evidence="17 18">
    <name type="scientific">Phyllachora maydis</name>
    <dbReference type="NCBI Taxonomy" id="1825666"/>
    <lineage>
        <taxon>Eukaryota</taxon>
        <taxon>Fungi</taxon>
        <taxon>Dikarya</taxon>
        <taxon>Ascomycota</taxon>
        <taxon>Pezizomycotina</taxon>
        <taxon>Sordariomycetes</taxon>
        <taxon>Sordariomycetidae</taxon>
        <taxon>Phyllachorales</taxon>
        <taxon>Phyllachoraceae</taxon>
        <taxon>Phyllachora</taxon>
    </lineage>
</organism>
<dbReference type="InterPro" id="IPR030400">
    <property type="entry name" value="Sedolisin_dom"/>
</dbReference>
<evidence type="ECO:0000256" key="6">
    <source>
        <dbReference type="ARBA" id="ARBA00022670"/>
    </source>
</evidence>
<keyword evidence="5" id="KW-0964">Secreted</keyword>
<feature type="active site" description="Charge relay system" evidence="15">
    <location>
        <position position="581"/>
    </location>
</feature>
<dbReference type="PANTHER" id="PTHR14218:SF15">
    <property type="entry name" value="TRIPEPTIDYL-PEPTIDASE 1"/>
    <property type="match status" value="1"/>
</dbReference>
<feature type="binding site" evidence="15">
    <location>
        <position position="623"/>
    </location>
    <ligand>
        <name>Ca(2+)</name>
        <dbReference type="ChEBI" id="CHEBI:29108"/>
    </ligand>
</feature>
<evidence type="ECO:0000259" key="16">
    <source>
        <dbReference type="PROSITE" id="PS51695"/>
    </source>
</evidence>
<keyword evidence="13" id="KW-0865">Zymogen</keyword>
<reference evidence="17" key="1">
    <citation type="journal article" date="2023" name="Mol. Plant Microbe Interact.">
        <title>Elucidating the Obligate Nature and Biological Capacity of an Invasive Fungal Corn Pathogen.</title>
        <authorList>
            <person name="MacCready J.S."/>
            <person name="Roggenkamp E.M."/>
            <person name="Gdanetz K."/>
            <person name="Chilvers M.I."/>
        </authorList>
    </citation>
    <scope>NUCLEOTIDE SEQUENCE</scope>
    <source>
        <strain evidence="17">PM02</strain>
    </source>
</reference>
<accession>A0AAD9I5Q3</accession>
<feature type="active site" description="Charge relay system" evidence="15">
    <location>
        <position position="372"/>
    </location>
</feature>
<evidence type="ECO:0000256" key="10">
    <source>
        <dbReference type="ARBA" id="ARBA00022825"/>
    </source>
</evidence>
<evidence type="ECO:0000256" key="1">
    <source>
        <dbReference type="ARBA" id="ARBA00001910"/>
    </source>
</evidence>
<protein>
    <recommendedName>
        <fullName evidence="4">tripeptidyl-peptidase II</fullName>
        <ecNumber evidence="4">3.4.14.10</ecNumber>
    </recommendedName>
</protein>
<keyword evidence="7 15" id="KW-0479">Metal-binding</keyword>
<evidence type="ECO:0000256" key="2">
    <source>
        <dbReference type="ARBA" id="ARBA00002451"/>
    </source>
</evidence>
<keyword evidence="14" id="KW-0325">Glycoprotein</keyword>
<evidence type="ECO:0000256" key="5">
    <source>
        <dbReference type="ARBA" id="ARBA00022525"/>
    </source>
</evidence>
<dbReference type="EMBL" id="JAQQPM010000005">
    <property type="protein sequence ID" value="KAK2071531.1"/>
    <property type="molecule type" value="Genomic_DNA"/>
</dbReference>
<proteinExistence type="predicted"/>